<evidence type="ECO:0000313" key="1">
    <source>
        <dbReference type="EMBL" id="MCT7378341.1"/>
    </source>
</evidence>
<organism evidence="1 2">
    <name type="scientific">Chelativorans salis</name>
    <dbReference type="NCBI Taxonomy" id="2978478"/>
    <lineage>
        <taxon>Bacteria</taxon>
        <taxon>Pseudomonadati</taxon>
        <taxon>Pseudomonadota</taxon>
        <taxon>Alphaproteobacteria</taxon>
        <taxon>Hyphomicrobiales</taxon>
        <taxon>Phyllobacteriaceae</taxon>
        <taxon>Chelativorans</taxon>
    </lineage>
</organism>
<dbReference type="EMBL" id="JAOCZP010000013">
    <property type="protein sequence ID" value="MCT7378341.1"/>
    <property type="molecule type" value="Genomic_DNA"/>
</dbReference>
<keyword evidence="2" id="KW-1185">Reference proteome</keyword>
<comment type="caution">
    <text evidence="1">The sequence shown here is derived from an EMBL/GenBank/DDBJ whole genome shotgun (WGS) entry which is preliminary data.</text>
</comment>
<accession>A0ABT2LUY0</accession>
<name>A0ABT2LUY0_9HYPH</name>
<proteinExistence type="predicted"/>
<sequence>MANAVIADEQCEMPVDQDVLNTAMVHAGLNLMDLEAKPYESAFAEAAQEAQVSLEVSGSQEVCDRLYTMYGPTGLRIPGLIAR</sequence>
<gene>
    <name evidence="1" type="ORF">N5A92_25345</name>
</gene>
<evidence type="ECO:0000313" key="2">
    <source>
        <dbReference type="Proteomes" id="UP001320831"/>
    </source>
</evidence>
<reference evidence="1 2" key="1">
    <citation type="submission" date="2022-09" db="EMBL/GenBank/DDBJ databases">
        <title>Chelativorans salina sp. nov., a novel slightly halophilic bacterium isolated from a saline lake sediment enrichment.</title>
        <authorList>
            <person name="Gao L."/>
            <person name="Fang B.-Z."/>
            <person name="Li W.-J."/>
        </authorList>
    </citation>
    <scope>NUCLEOTIDE SEQUENCE [LARGE SCALE GENOMIC DNA]</scope>
    <source>
        <strain evidence="1 2">EGI FJ00035</strain>
    </source>
</reference>
<dbReference type="Proteomes" id="UP001320831">
    <property type="component" value="Unassembled WGS sequence"/>
</dbReference>
<protein>
    <submittedName>
        <fullName evidence="1">Uncharacterized protein</fullName>
    </submittedName>
</protein>